<accession>A0A255Y678</accession>
<protein>
    <submittedName>
        <fullName evidence="2">Uncharacterized protein</fullName>
    </submittedName>
</protein>
<evidence type="ECO:0000313" key="2">
    <source>
        <dbReference type="EMBL" id="OYQ24698.1"/>
    </source>
</evidence>
<dbReference type="EMBL" id="NOXT01000124">
    <property type="protein sequence ID" value="OYQ24698.1"/>
    <property type="molecule type" value="Genomic_DNA"/>
</dbReference>
<organism evidence="2 3">
    <name type="scientific">Sandarakinorhabdus cyanobacteriorum</name>
    <dbReference type="NCBI Taxonomy" id="1981098"/>
    <lineage>
        <taxon>Bacteria</taxon>
        <taxon>Pseudomonadati</taxon>
        <taxon>Pseudomonadota</taxon>
        <taxon>Alphaproteobacteria</taxon>
        <taxon>Sphingomonadales</taxon>
        <taxon>Sphingosinicellaceae</taxon>
        <taxon>Sandarakinorhabdus</taxon>
    </lineage>
</organism>
<sequence>MRALPFLALAIAAPAFAQAPPPSGSLYRDGQPAVLTPPPVIVRDRSGAFRSRYQALKSPTMMLLWNRRFSDEVQSEYVTRGTVTRSAEGVALGSSNSTAVAGYGIAARSSNSAGYAAGTSTTDVTVGRTRLREVQPGANLDAEDDAAVETAFTERLQAAGVRFVDRSIAMRTKGARSDVSGDANIQTLETDALMARTSVLIEVRQIVASDSPIGTKFRIEVKNLKTAAVLASFTSIGVPDMPRPGLVAGPGGFQRAAPQRPTPAQIGAELANEVMERLASTLR</sequence>
<keyword evidence="1" id="KW-0732">Signal</keyword>
<dbReference type="Proteomes" id="UP000216991">
    <property type="component" value="Unassembled WGS sequence"/>
</dbReference>
<gene>
    <name evidence="2" type="ORF">CHU93_15155</name>
</gene>
<dbReference type="RefSeq" id="WP_094474994.1">
    <property type="nucleotide sequence ID" value="NZ_NOXT01000124.1"/>
</dbReference>
<keyword evidence="3" id="KW-1185">Reference proteome</keyword>
<feature type="chain" id="PRO_5012491095" evidence="1">
    <location>
        <begin position="18"/>
        <end position="283"/>
    </location>
</feature>
<feature type="signal peptide" evidence="1">
    <location>
        <begin position="1"/>
        <end position="17"/>
    </location>
</feature>
<reference evidence="2 3" key="1">
    <citation type="submission" date="2017-07" db="EMBL/GenBank/DDBJ databases">
        <title>Sandarakinorhabdus cyanobacteriorum sp. nov., a novel bacterium isolated from cyanobacterial aggregates in a eutrophic lake.</title>
        <authorList>
            <person name="Cai H."/>
        </authorList>
    </citation>
    <scope>NUCLEOTIDE SEQUENCE [LARGE SCALE GENOMIC DNA]</scope>
    <source>
        <strain evidence="2 3">TH057</strain>
    </source>
</reference>
<proteinExistence type="predicted"/>
<comment type="caution">
    <text evidence="2">The sequence shown here is derived from an EMBL/GenBank/DDBJ whole genome shotgun (WGS) entry which is preliminary data.</text>
</comment>
<evidence type="ECO:0000256" key="1">
    <source>
        <dbReference type="SAM" id="SignalP"/>
    </source>
</evidence>
<name>A0A255Y678_9SPHN</name>
<evidence type="ECO:0000313" key="3">
    <source>
        <dbReference type="Proteomes" id="UP000216991"/>
    </source>
</evidence>
<dbReference type="AlphaFoldDB" id="A0A255Y678"/>